<feature type="region of interest" description="Disordered" evidence="1">
    <location>
        <begin position="1"/>
        <end position="28"/>
    </location>
</feature>
<feature type="compositionally biased region" description="Polar residues" evidence="1">
    <location>
        <begin position="11"/>
        <end position="28"/>
    </location>
</feature>
<evidence type="ECO:0000313" key="2">
    <source>
        <dbReference type="EMBL" id="GMN31013.1"/>
    </source>
</evidence>
<accession>A0AA88CQN5</accession>
<organism evidence="2 3">
    <name type="scientific">Ficus carica</name>
    <name type="common">Common fig</name>
    <dbReference type="NCBI Taxonomy" id="3494"/>
    <lineage>
        <taxon>Eukaryota</taxon>
        <taxon>Viridiplantae</taxon>
        <taxon>Streptophyta</taxon>
        <taxon>Embryophyta</taxon>
        <taxon>Tracheophyta</taxon>
        <taxon>Spermatophyta</taxon>
        <taxon>Magnoliopsida</taxon>
        <taxon>eudicotyledons</taxon>
        <taxon>Gunneridae</taxon>
        <taxon>Pentapetalae</taxon>
        <taxon>rosids</taxon>
        <taxon>fabids</taxon>
        <taxon>Rosales</taxon>
        <taxon>Moraceae</taxon>
        <taxon>Ficeae</taxon>
        <taxon>Ficus</taxon>
    </lineage>
</organism>
<protein>
    <submittedName>
        <fullName evidence="2">Uncharacterized protein</fullName>
    </submittedName>
</protein>
<keyword evidence="3" id="KW-1185">Reference proteome</keyword>
<dbReference type="AlphaFoldDB" id="A0AA88CQN5"/>
<reference evidence="2" key="1">
    <citation type="submission" date="2023-07" db="EMBL/GenBank/DDBJ databases">
        <title>draft genome sequence of fig (Ficus carica).</title>
        <authorList>
            <person name="Takahashi T."/>
            <person name="Nishimura K."/>
        </authorList>
    </citation>
    <scope>NUCLEOTIDE SEQUENCE</scope>
</reference>
<gene>
    <name evidence="2" type="ORF">TIFTF001_044539</name>
</gene>
<comment type="caution">
    <text evidence="2">The sequence shown here is derived from an EMBL/GenBank/DDBJ whole genome shotgun (WGS) entry which is preliminary data.</text>
</comment>
<dbReference type="EMBL" id="BTGU01003356">
    <property type="protein sequence ID" value="GMN31013.1"/>
    <property type="molecule type" value="Genomic_DNA"/>
</dbReference>
<dbReference type="Gramene" id="FCD_00007410-RA">
    <property type="protein sequence ID" value="FCD_00007410-RA:cds"/>
    <property type="gene ID" value="FCD_00007410"/>
</dbReference>
<dbReference type="Proteomes" id="UP001187192">
    <property type="component" value="Unassembled WGS sequence"/>
</dbReference>
<proteinExistence type="predicted"/>
<sequence length="59" mass="6164">MGLMSGPVVTCATSAGGSQPPSDPTSLPSNCGTWKTIGDNYGFFDIAEGLHTRDEEDED</sequence>
<evidence type="ECO:0000313" key="3">
    <source>
        <dbReference type="Proteomes" id="UP001187192"/>
    </source>
</evidence>
<name>A0AA88CQN5_FICCA</name>
<evidence type="ECO:0000256" key="1">
    <source>
        <dbReference type="SAM" id="MobiDB-lite"/>
    </source>
</evidence>